<evidence type="ECO:0000313" key="3">
    <source>
        <dbReference type="EMBL" id="RZO76810.1"/>
    </source>
</evidence>
<name>A0A520S2W2_9GAMM</name>
<dbReference type="AlphaFoldDB" id="A0A520S2W2"/>
<proteinExistence type="predicted"/>
<evidence type="ECO:0000256" key="1">
    <source>
        <dbReference type="ARBA" id="ARBA00023125"/>
    </source>
</evidence>
<dbReference type="PRINTS" id="PR00040">
    <property type="entry name" value="HTHMERR"/>
</dbReference>
<dbReference type="PROSITE" id="PS50937">
    <property type="entry name" value="HTH_MERR_2"/>
    <property type="match status" value="1"/>
</dbReference>
<dbReference type="InterPro" id="IPR047057">
    <property type="entry name" value="MerR_fam"/>
</dbReference>
<gene>
    <name evidence="3" type="primary">zntR</name>
    <name evidence="3" type="ORF">EVA69_02555</name>
</gene>
<feature type="domain" description="HTH merR-type" evidence="2">
    <location>
        <begin position="1"/>
        <end position="70"/>
    </location>
</feature>
<dbReference type="SMART" id="SM00422">
    <property type="entry name" value="HTH_MERR"/>
    <property type="match status" value="1"/>
</dbReference>
<evidence type="ECO:0000313" key="4">
    <source>
        <dbReference type="Proteomes" id="UP000320404"/>
    </source>
</evidence>
<dbReference type="Gene3D" id="1.10.1660.10">
    <property type="match status" value="1"/>
</dbReference>
<dbReference type="SUPFAM" id="SSF46955">
    <property type="entry name" value="Putative DNA-binding domain"/>
    <property type="match status" value="1"/>
</dbReference>
<sequence>MLKISELAVLTGLSAHTIRFYEKHGLIEASKRSDSGYRYYSDADVKRAEFVKSARNIGFSLDDIGVLLSIRLDKQSHSCQEVTDITQHKLDEVNARLAELQTMQQTLERLLESCCGGPENATHCSIIEALDGGDVTVARRAS</sequence>
<dbReference type="PROSITE" id="PS00552">
    <property type="entry name" value="HTH_MERR_1"/>
    <property type="match status" value="1"/>
</dbReference>
<dbReference type="InterPro" id="IPR009061">
    <property type="entry name" value="DNA-bd_dom_put_sf"/>
</dbReference>
<dbReference type="Proteomes" id="UP000320404">
    <property type="component" value="Unassembled WGS sequence"/>
</dbReference>
<dbReference type="PANTHER" id="PTHR30204:SF92">
    <property type="entry name" value="HTH-TYPE TRANSCRIPTIONAL REGULATOR ZNTR"/>
    <property type="match status" value="1"/>
</dbReference>
<dbReference type="PANTHER" id="PTHR30204">
    <property type="entry name" value="REDOX-CYCLING DRUG-SENSING TRANSCRIPTIONAL ACTIVATOR SOXR"/>
    <property type="match status" value="1"/>
</dbReference>
<dbReference type="CDD" id="cd04770">
    <property type="entry name" value="HTH_HMRTR"/>
    <property type="match status" value="1"/>
</dbReference>
<dbReference type="GO" id="GO:0003677">
    <property type="term" value="F:DNA binding"/>
    <property type="evidence" value="ECO:0007669"/>
    <property type="project" value="UniProtKB-KW"/>
</dbReference>
<dbReference type="NCBIfam" id="NF007069">
    <property type="entry name" value="PRK09514.1"/>
    <property type="match status" value="1"/>
</dbReference>
<accession>A0A520S2W2</accession>
<dbReference type="GO" id="GO:0003700">
    <property type="term" value="F:DNA-binding transcription factor activity"/>
    <property type="evidence" value="ECO:0007669"/>
    <property type="project" value="InterPro"/>
</dbReference>
<dbReference type="InterPro" id="IPR000551">
    <property type="entry name" value="MerR-type_HTH_dom"/>
</dbReference>
<organism evidence="3 4">
    <name type="scientific">OM182 bacterium</name>
    <dbReference type="NCBI Taxonomy" id="2510334"/>
    <lineage>
        <taxon>Bacteria</taxon>
        <taxon>Pseudomonadati</taxon>
        <taxon>Pseudomonadota</taxon>
        <taxon>Gammaproteobacteria</taxon>
        <taxon>OMG group</taxon>
        <taxon>OM182 clade</taxon>
    </lineage>
</organism>
<reference evidence="3 4" key="1">
    <citation type="submission" date="2019-02" db="EMBL/GenBank/DDBJ databases">
        <title>Prokaryotic population dynamics and viral predation in marine succession experiment using metagenomics: the confinement effect.</title>
        <authorList>
            <person name="Haro-Moreno J.M."/>
            <person name="Rodriguez-Valera F."/>
            <person name="Lopez-Perez M."/>
        </authorList>
    </citation>
    <scope>NUCLEOTIDE SEQUENCE [LARGE SCALE GENOMIC DNA]</scope>
    <source>
        <strain evidence="3">MED-G158</strain>
    </source>
</reference>
<keyword evidence="1" id="KW-0238">DNA-binding</keyword>
<protein>
    <submittedName>
        <fullName evidence="3">Zn(2+)-responsive transcriptional regulator</fullName>
    </submittedName>
</protein>
<dbReference type="EMBL" id="SHAH01000024">
    <property type="protein sequence ID" value="RZO76810.1"/>
    <property type="molecule type" value="Genomic_DNA"/>
</dbReference>
<dbReference type="Pfam" id="PF13411">
    <property type="entry name" value="MerR_1"/>
    <property type="match status" value="1"/>
</dbReference>
<evidence type="ECO:0000259" key="2">
    <source>
        <dbReference type="PROSITE" id="PS50937"/>
    </source>
</evidence>
<comment type="caution">
    <text evidence="3">The sequence shown here is derived from an EMBL/GenBank/DDBJ whole genome shotgun (WGS) entry which is preliminary data.</text>
</comment>